<dbReference type="AlphaFoldDB" id="A0AAD5G8Q2"/>
<name>A0AAD5G8Q2_AMBAR</name>
<dbReference type="EMBL" id="JAMZMK010010198">
    <property type="protein sequence ID" value="KAI7732624.1"/>
    <property type="molecule type" value="Genomic_DNA"/>
</dbReference>
<reference evidence="1" key="1">
    <citation type="submission" date="2022-06" db="EMBL/GenBank/DDBJ databases">
        <title>Uncovering the hologenomic basis of an extraordinary plant invasion.</title>
        <authorList>
            <person name="Bieker V.C."/>
            <person name="Martin M.D."/>
            <person name="Gilbert T."/>
            <person name="Hodgins K."/>
            <person name="Battlay P."/>
            <person name="Petersen B."/>
            <person name="Wilson J."/>
        </authorList>
    </citation>
    <scope>NUCLEOTIDE SEQUENCE</scope>
    <source>
        <strain evidence="1">AA19_3_7</strain>
        <tissue evidence="1">Leaf</tissue>
    </source>
</reference>
<keyword evidence="2" id="KW-1185">Reference proteome</keyword>
<dbReference type="PANTHER" id="PTHR33924">
    <property type="entry name" value="CATION-TRANSPORTING ATPASE"/>
    <property type="match status" value="1"/>
</dbReference>
<evidence type="ECO:0000313" key="1">
    <source>
        <dbReference type="EMBL" id="KAI7732624.1"/>
    </source>
</evidence>
<sequence>MINSAIIKDGDVLRDVSESTHLMIAVPLDEDGPHGMVEAEGDGTTDSIVVPQVGLKLNTMVGNDLGVDDGNAVSLLDGSGVLQSQESRCGFQRCVGQKGDKSSSACMDMIKTCTCSFCRKAACLWSDIYSQDIKGRINAIKKSQKQASILVDRNSMNGSRNFGKVPNSESDLTGRWKSLFLHMENVFVHEGTQLETSLSTLKNLVDDCKTNSEKN</sequence>
<dbReference type="PANTHER" id="PTHR33924:SF1">
    <property type="entry name" value="DNA-DIRECTED RNA POLYMERASE SUBUNIT BETA"/>
    <property type="match status" value="1"/>
</dbReference>
<organism evidence="1 2">
    <name type="scientific">Ambrosia artemisiifolia</name>
    <name type="common">Common ragweed</name>
    <dbReference type="NCBI Taxonomy" id="4212"/>
    <lineage>
        <taxon>Eukaryota</taxon>
        <taxon>Viridiplantae</taxon>
        <taxon>Streptophyta</taxon>
        <taxon>Embryophyta</taxon>
        <taxon>Tracheophyta</taxon>
        <taxon>Spermatophyta</taxon>
        <taxon>Magnoliopsida</taxon>
        <taxon>eudicotyledons</taxon>
        <taxon>Gunneridae</taxon>
        <taxon>Pentapetalae</taxon>
        <taxon>asterids</taxon>
        <taxon>campanulids</taxon>
        <taxon>Asterales</taxon>
        <taxon>Asteraceae</taxon>
        <taxon>Asteroideae</taxon>
        <taxon>Heliantheae alliance</taxon>
        <taxon>Heliantheae</taxon>
        <taxon>Ambrosia</taxon>
    </lineage>
</organism>
<accession>A0AAD5G8Q2</accession>
<proteinExistence type="predicted"/>
<dbReference type="Proteomes" id="UP001206925">
    <property type="component" value="Unassembled WGS sequence"/>
</dbReference>
<evidence type="ECO:0000313" key="2">
    <source>
        <dbReference type="Proteomes" id="UP001206925"/>
    </source>
</evidence>
<gene>
    <name evidence="1" type="ORF">M8C21_032848</name>
</gene>
<comment type="caution">
    <text evidence="1">The sequence shown here is derived from an EMBL/GenBank/DDBJ whole genome shotgun (WGS) entry which is preliminary data.</text>
</comment>
<protein>
    <submittedName>
        <fullName evidence="1">Uncharacterized protein</fullName>
    </submittedName>
</protein>